<keyword evidence="2" id="KW-1185">Reference proteome</keyword>
<evidence type="ECO:0000313" key="1">
    <source>
        <dbReference type="EMBL" id="KAH1176391.1"/>
    </source>
</evidence>
<comment type="caution">
    <text evidence="1">The sequence shown here is derived from an EMBL/GenBank/DDBJ whole genome shotgun (WGS) entry which is preliminary data.</text>
</comment>
<name>A0A9D3XAZ1_9SAUR</name>
<accession>A0A9D3XAZ1</accession>
<dbReference type="Proteomes" id="UP000827986">
    <property type="component" value="Unassembled WGS sequence"/>
</dbReference>
<gene>
    <name evidence="1" type="ORF">KIL84_021125</name>
</gene>
<organism evidence="1 2">
    <name type="scientific">Mauremys mutica</name>
    <name type="common">yellowpond turtle</name>
    <dbReference type="NCBI Taxonomy" id="74926"/>
    <lineage>
        <taxon>Eukaryota</taxon>
        <taxon>Metazoa</taxon>
        <taxon>Chordata</taxon>
        <taxon>Craniata</taxon>
        <taxon>Vertebrata</taxon>
        <taxon>Euteleostomi</taxon>
        <taxon>Archelosauria</taxon>
        <taxon>Testudinata</taxon>
        <taxon>Testudines</taxon>
        <taxon>Cryptodira</taxon>
        <taxon>Durocryptodira</taxon>
        <taxon>Testudinoidea</taxon>
        <taxon>Geoemydidae</taxon>
        <taxon>Geoemydinae</taxon>
        <taxon>Mauremys</taxon>
    </lineage>
</organism>
<proteinExistence type="predicted"/>
<protein>
    <submittedName>
        <fullName evidence="1">Uncharacterized protein</fullName>
    </submittedName>
</protein>
<reference evidence="1" key="1">
    <citation type="submission" date="2021-09" db="EMBL/GenBank/DDBJ databases">
        <title>The genome of Mauremys mutica provides insights into the evolution of semi-aquatic lifestyle.</title>
        <authorList>
            <person name="Gong S."/>
            <person name="Gao Y."/>
        </authorList>
    </citation>
    <scope>NUCLEOTIDE SEQUENCE</scope>
    <source>
        <strain evidence="1">MM-2020</strain>
        <tissue evidence="1">Muscle</tissue>
    </source>
</reference>
<dbReference type="EMBL" id="JAHDVG010000475">
    <property type="protein sequence ID" value="KAH1176391.1"/>
    <property type="molecule type" value="Genomic_DNA"/>
</dbReference>
<dbReference type="AlphaFoldDB" id="A0A9D3XAZ1"/>
<sequence>MGWLAPIPSSCSPCYPPCPHPLGKGINSLQCPLLAEAWLGYLGAPLWPEFLHPVAPPAGRTSLVRSGSVTAEPHCPGTPPPLTCCQKGFFGGAVGPCPTYHRGIAPGWVPLLGSAPPTAGRVGQGLGPPSSPRPTWGSSIPLEQLRNDWVSLAAAGALRSPGCAVHTPHPQQLLSAPGPQAVGEWDRGVSLSSQAAPTPTAAPRASQPWGVVRGLKPLVSSPTSC</sequence>
<evidence type="ECO:0000313" key="2">
    <source>
        <dbReference type="Proteomes" id="UP000827986"/>
    </source>
</evidence>